<feature type="transmembrane region" description="Helical" evidence="1">
    <location>
        <begin position="123"/>
        <end position="142"/>
    </location>
</feature>
<feature type="transmembrane region" description="Helical" evidence="1">
    <location>
        <begin position="53"/>
        <end position="78"/>
    </location>
</feature>
<dbReference type="STRING" id="89093.SAMN04488558_101222"/>
<evidence type="ECO:0000313" key="2">
    <source>
        <dbReference type="EMBL" id="SEP62474.1"/>
    </source>
</evidence>
<feature type="transmembrane region" description="Helical" evidence="1">
    <location>
        <begin position="183"/>
        <end position="203"/>
    </location>
</feature>
<reference evidence="2 3" key="1">
    <citation type="submission" date="2016-10" db="EMBL/GenBank/DDBJ databases">
        <authorList>
            <person name="de Groot N.N."/>
        </authorList>
    </citation>
    <scope>NUCLEOTIDE SEQUENCE [LARGE SCALE GENOMIC DNA]</scope>
    <source>
        <strain evidence="2 3">DSM 15695</strain>
    </source>
</reference>
<dbReference type="EMBL" id="FOEN01000001">
    <property type="protein sequence ID" value="SEP62474.1"/>
    <property type="molecule type" value="Genomic_DNA"/>
</dbReference>
<dbReference type="Proteomes" id="UP000198833">
    <property type="component" value="Unassembled WGS sequence"/>
</dbReference>
<proteinExistence type="predicted"/>
<protein>
    <recommendedName>
        <fullName evidence="4">DUF5058 family protein</fullName>
    </recommendedName>
</protein>
<dbReference type="AlphaFoldDB" id="A0A1H8ZDJ1"/>
<keyword evidence="1" id="KW-1133">Transmembrane helix</keyword>
<keyword evidence="3" id="KW-1185">Reference proteome</keyword>
<feature type="transmembrane region" description="Helical" evidence="1">
    <location>
        <begin position="215"/>
        <end position="232"/>
    </location>
</feature>
<accession>A0A1H8ZDJ1</accession>
<dbReference type="Pfam" id="PF16481">
    <property type="entry name" value="DUF5058"/>
    <property type="match status" value="1"/>
</dbReference>
<name>A0A1H8ZDJ1_9LACT</name>
<dbReference type="OrthoDB" id="86868at2"/>
<keyword evidence="1" id="KW-0812">Transmembrane</keyword>
<feature type="transmembrane region" description="Helical" evidence="1">
    <location>
        <begin position="158"/>
        <end position="177"/>
    </location>
</feature>
<feature type="transmembrane region" description="Helical" evidence="1">
    <location>
        <begin position="12"/>
        <end position="32"/>
    </location>
</feature>
<sequence>MEGHIHLANHPLMYVVSAFGIILVLVQGTYIIRKALKATKDLAMDQERVHKGIKVSAIASIGPALGIVGSILSLIVSLGAPVSALRMSIIGGTNYETMAATFGAQAAGGELAPVMSPEVYANALWTPALGVIPWLIVTFLFAHRMHVINDLMTGGRKALLPAVSVGAMLGSFAYFVMNNVVKFQVNPSHAVASISALIIMVLCQKLGNKYEWVKSWSLTISMFTGALIGMLFV</sequence>
<gene>
    <name evidence="2" type="ORF">SAMN04488558_101222</name>
</gene>
<evidence type="ECO:0000256" key="1">
    <source>
        <dbReference type="SAM" id="Phobius"/>
    </source>
</evidence>
<dbReference type="RefSeq" id="WP_092569909.1">
    <property type="nucleotide sequence ID" value="NZ_FOEN01000001.1"/>
</dbReference>
<dbReference type="InterPro" id="IPR032479">
    <property type="entry name" value="DUF5058"/>
</dbReference>
<evidence type="ECO:0000313" key="3">
    <source>
        <dbReference type="Proteomes" id="UP000198833"/>
    </source>
</evidence>
<keyword evidence="1" id="KW-0472">Membrane</keyword>
<evidence type="ECO:0008006" key="4">
    <source>
        <dbReference type="Google" id="ProtNLM"/>
    </source>
</evidence>
<organism evidence="2 3">
    <name type="scientific">Ignavigranum ruoffiae</name>
    <dbReference type="NCBI Taxonomy" id="89093"/>
    <lineage>
        <taxon>Bacteria</taxon>
        <taxon>Bacillati</taxon>
        <taxon>Bacillota</taxon>
        <taxon>Bacilli</taxon>
        <taxon>Lactobacillales</taxon>
        <taxon>Aerococcaceae</taxon>
        <taxon>Ignavigranum</taxon>
    </lineage>
</organism>